<gene>
    <name evidence="2" type="ORF">OSB1V03_LOCUS22421</name>
</gene>
<feature type="compositionally biased region" description="Basic and acidic residues" evidence="1">
    <location>
        <begin position="32"/>
        <end position="45"/>
    </location>
</feature>
<feature type="region of interest" description="Disordered" evidence="1">
    <location>
        <begin position="32"/>
        <end position="131"/>
    </location>
</feature>
<dbReference type="EMBL" id="OC902430">
    <property type="protein sequence ID" value="CAD7649511.1"/>
    <property type="molecule type" value="Genomic_DNA"/>
</dbReference>
<protein>
    <submittedName>
        <fullName evidence="2">Uncharacterized protein</fullName>
    </submittedName>
</protein>
<reference evidence="2" key="1">
    <citation type="submission" date="2020-11" db="EMBL/GenBank/DDBJ databases">
        <authorList>
            <person name="Tran Van P."/>
        </authorList>
    </citation>
    <scope>NUCLEOTIDE SEQUENCE</scope>
</reference>
<feature type="compositionally biased region" description="Basic and acidic residues" evidence="1">
    <location>
        <begin position="112"/>
        <end position="131"/>
    </location>
</feature>
<feature type="compositionally biased region" description="Low complexity" evidence="1">
    <location>
        <begin position="50"/>
        <end position="59"/>
    </location>
</feature>
<name>A0A7R9QLR3_9ACAR</name>
<evidence type="ECO:0000256" key="1">
    <source>
        <dbReference type="SAM" id="MobiDB-lite"/>
    </source>
</evidence>
<evidence type="ECO:0000313" key="2">
    <source>
        <dbReference type="EMBL" id="CAD7649511.1"/>
    </source>
</evidence>
<dbReference type="Proteomes" id="UP000759131">
    <property type="component" value="Unassembled WGS sequence"/>
</dbReference>
<evidence type="ECO:0000313" key="3">
    <source>
        <dbReference type="Proteomes" id="UP000759131"/>
    </source>
</evidence>
<feature type="non-terminal residue" evidence="2">
    <location>
        <position position="220"/>
    </location>
</feature>
<feature type="compositionally biased region" description="Basic and acidic residues" evidence="1">
    <location>
        <begin position="69"/>
        <end position="92"/>
    </location>
</feature>
<feature type="non-terminal residue" evidence="2">
    <location>
        <position position="1"/>
    </location>
</feature>
<keyword evidence="3" id="KW-1185">Reference proteome</keyword>
<dbReference type="AlphaFoldDB" id="A0A7R9QLR3"/>
<sequence>SQVDQNERPLYPHKIISAEILLNPFPDIIPRIKEKKTESKPEAKSKSKATKNFSLLSFGEEAEEEEEEGAKASEEFRGKSKSSHDLLKDDPKLSAVPAVETNDLMTSDEDIDDKKDSEREEDEEKKSESLDRIKAKLNKGLTKETICDKMKDIEEILDKDEEEFLDNEKRQKLIKQESCLSKVRDEFKALKKQMCAELKKKCEKVSKCKIYDNPAVAEFI</sequence>
<organism evidence="2">
    <name type="scientific">Medioppia subpectinata</name>
    <dbReference type="NCBI Taxonomy" id="1979941"/>
    <lineage>
        <taxon>Eukaryota</taxon>
        <taxon>Metazoa</taxon>
        <taxon>Ecdysozoa</taxon>
        <taxon>Arthropoda</taxon>
        <taxon>Chelicerata</taxon>
        <taxon>Arachnida</taxon>
        <taxon>Acari</taxon>
        <taxon>Acariformes</taxon>
        <taxon>Sarcoptiformes</taxon>
        <taxon>Oribatida</taxon>
        <taxon>Brachypylina</taxon>
        <taxon>Oppioidea</taxon>
        <taxon>Oppiidae</taxon>
        <taxon>Medioppia</taxon>
    </lineage>
</organism>
<dbReference type="EMBL" id="CAJPIZ010047855">
    <property type="protein sequence ID" value="CAG2122475.1"/>
    <property type="molecule type" value="Genomic_DNA"/>
</dbReference>
<proteinExistence type="predicted"/>
<accession>A0A7R9QLR3</accession>